<dbReference type="STRING" id="446470.Snas_4734"/>
<evidence type="ECO:0000259" key="1">
    <source>
        <dbReference type="PROSITE" id="PS51186"/>
    </source>
</evidence>
<dbReference type="HOGENOM" id="CLU_079365_0_0_11"/>
<dbReference type="InterPro" id="IPR016181">
    <property type="entry name" value="Acyl_CoA_acyltransferase"/>
</dbReference>
<proteinExistence type="predicted"/>
<sequence>MNEIDTSPRAREYLDAYNDQLRDRMFVNDPDEETVDVVGPVKRLTKIQGRGFIMYKDLGGLDGEALDAFIAEQRDYFAGLGKTVEWKYHVEDQPADLPDRLAAHGFEPEELESIVIGEAADHMIAVRLPEGVTVREITSDADLERVRAMEEKVWDTPMEWLPKALAAELKSTTDPVTVLVAEADGEVVCAAWIRCHKGTEFASLWGGSTLPGWRGKGIYRALVARRAQLAVARGFKYLQFDCSDESRPILLRMGMSWVTKAFPYVWKPQDAAAE</sequence>
<protein>
    <submittedName>
        <fullName evidence="2">GCN5-related N-acetyltransferase</fullName>
    </submittedName>
</protein>
<dbReference type="GO" id="GO:0016747">
    <property type="term" value="F:acyltransferase activity, transferring groups other than amino-acyl groups"/>
    <property type="evidence" value="ECO:0007669"/>
    <property type="project" value="InterPro"/>
</dbReference>
<accession>D3Q7N4</accession>
<dbReference type="PROSITE" id="PS51186">
    <property type="entry name" value="GNAT"/>
    <property type="match status" value="1"/>
</dbReference>
<dbReference type="RefSeq" id="WP_013019947.1">
    <property type="nucleotide sequence ID" value="NC_013947.1"/>
</dbReference>
<feature type="domain" description="N-acetyltransferase" evidence="1">
    <location>
        <begin position="132"/>
        <end position="274"/>
    </location>
</feature>
<dbReference type="InterPro" id="IPR000182">
    <property type="entry name" value="GNAT_dom"/>
</dbReference>
<dbReference type="Gene3D" id="3.40.630.30">
    <property type="match status" value="1"/>
</dbReference>
<keyword evidence="2" id="KW-0808">Transferase</keyword>
<dbReference type="Pfam" id="PF00583">
    <property type="entry name" value="Acetyltransf_1"/>
    <property type="match status" value="1"/>
</dbReference>
<dbReference type="SUPFAM" id="SSF55729">
    <property type="entry name" value="Acyl-CoA N-acyltransferases (Nat)"/>
    <property type="match status" value="1"/>
</dbReference>
<name>D3Q7N4_STANL</name>
<reference evidence="2 3" key="1">
    <citation type="journal article" date="2009" name="Stand. Genomic Sci.">
        <title>Complete genome sequence of Stackebrandtia nassauensis type strain (LLR-40K-21).</title>
        <authorList>
            <person name="Munk C."/>
            <person name="Lapidus A."/>
            <person name="Copeland A."/>
            <person name="Jando M."/>
            <person name="Mayilraj S."/>
            <person name="Glavina Del Rio T."/>
            <person name="Nolan M."/>
            <person name="Chen F."/>
            <person name="Lucas S."/>
            <person name="Tice H."/>
            <person name="Cheng J.F."/>
            <person name="Han C."/>
            <person name="Detter J.C."/>
            <person name="Bruce D."/>
            <person name="Goodwin L."/>
            <person name="Chain P."/>
            <person name="Pitluck S."/>
            <person name="Goker M."/>
            <person name="Ovchinikova G."/>
            <person name="Pati A."/>
            <person name="Ivanova N."/>
            <person name="Mavromatis K."/>
            <person name="Chen A."/>
            <person name="Palaniappan K."/>
            <person name="Land M."/>
            <person name="Hauser L."/>
            <person name="Chang Y.J."/>
            <person name="Jeffries C.D."/>
            <person name="Bristow J."/>
            <person name="Eisen J.A."/>
            <person name="Markowitz V."/>
            <person name="Hugenholtz P."/>
            <person name="Kyrpides N.C."/>
            <person name="Klenk H.P."/>
        </authorList>
    </citation>
    <scope>NUCLEOTIDE SEQUENCE [LARGE SCALE GENOMIC DNA]</scope>
    <source>
        <strain evidence="3">DSM 44728 / CIP 108903 / NRRL B-16338 / NBRC 102104 / LLR-40K-21</strain>
    </source>
</reference>
<dbReference type="KEGG" id="sna:Snas_4734"/>
<dbReference type="AlphaFoldDB" id="D3Q7N4"/>
<dbReference type="EMBL" id="CP001778">
    <property type="protein sequence ID" value="ADD44376.1"/>
    <property type="molecule type" value="Genomic_DNA"/>
</dbReference>
<gene>
    <name evidence="2" type="ordered locus">Snas_4734</name>
</gene>
<evidence type="ECO:0000313" key="3">
    <source>
        <dbReference type="Proteomes" id="UP000000844"/>
    </source>
</evidence>
<organism evidence="2 3">
    <name type="scientific">Stackebrandtia nassauensis (strain DSM 44728 / CIP 108903 / NRRL B-16338 / NBRC 102104 / LLR-40K-21)</name>
    <dbReference type="NCBI Taxonomy" id="446470"/>
    <lineage>
        <taxon>Bacteria</taxon>
        <taxon>Bacillati</taxon>
        <taxon>Actinomycetota</taxon>
        <taxon>Actinomycetes</taxon>
        <taxon>Glycomycetales</taxon>
        <taxon>Glycomycetaceae</taxon>
        <taxon>Stackebrandtia</taxon>
    </lineage>
</organism>
<evidence type="ECO:0000313" key="2">
    <source>
        <dbReference type="EMBL" id="ADD44376.1"/>
    </source>
</evidence>
<dbReference type="Proteomes" id="UP000000844">
    <property type="component" value="Chromosome"/>
</dbReference>
<dbReference type="CDD" id="cd04301">
    <property type="entry name" value="NAT_SF"/>
    <property type="match status" value="1"/>
</dbReference>
<dbReference type="eggNOG" id="COG0456">
    <property type="taxonomic scope" value="Bacteria"/>
</dbReference>
<keyword evidence="3" id="KW-1185">Reference proteome</keyword>